<evidence type="ECO:0000313" key="2">
    <source>
        <dbReference type="Proteomes" id="UP000831701"/>
    </source>
</evidence>
<comment type="caution">
    <text evidence="1">The sequence shown here is derived from an EMBL/GenBank/DDBJ whole genome shotgun (WGS) entry which is preliminary data.</text>
</comment>
<protein>
    <submittedName>
        <fullName evidence="1">Uncharacterized protein</fullName>
    </submittedName>
</protein>
<name>A0ACB8WLW2_9TELE</name>
<evidence type="ECO:0000313" key="1">
    <source>
        <dbReference type="EMBL" id="KAI3369050.1"/>
    </source>
</evidence>
<dbReference type="Proteomes" id="UP000831701">
    <property type="component" value="Chromosome 8"/>
</dbReference>
<reference evidence="1" key="1">
    <citation type="submission" date="2022-04" db="EMBL/GenBank/DDBJ databases">
        <title>Jade perch genome.</title>
        <authorList>
            <person name="Chao B."/>
        </authorList>
    </citation>
    <scope>NUCLEOTIDE SEQUENCE</scope>
    <source>
        <strain evidence="1">CB-2022</strain>
    </source>
</reference>
<proteinExistence type="predicted"/>
<sequence>MLQRGGEASERLLLRISILRPAPPLSLLLQPQRMGDGMCHSFAMRRLWVCVLLVSITCRLSLSQDVTGTPKEAEINDNITIFTRILDGLLDGYDNRLRPGLGEKVTEIKTNIFVTSFGPVSDTEMEYTIDVFFRQSWKDERLCFKGPMEMLPLNNLLASNIWTPDTFFLNGKKSIAHNMTTPNKLLRLKDDGTLLYTMRSVLTVRISRLTISAECPMQLEDFPMDAHACPLKFGSCIDAYPVSEVVYTWTQGAAKSVVVAEEGSRLNQYHLIGQTAGTEDIYTSRGQYTVMMAHFYLKRKIGYFVIQTYMPCFMTVILSQVSFWLNRESVPARTVFGVTTVLTMTTLSISARNSLPKVAYATAMDWFIAVCYAFVFSALIEFATVNYFTKRSWAWDGKKAMEAQQPKKKDPLALSKKPNNTCSAGVNYTTNLTKDTSISTISNSTAVQLKPSETKAPDPKKTYNSVSKIDKMSRIVFPVLFGTFNLVYWATYLNREPVIKGAVVHVRLDRLFMRALLQKTQGIASSHLLSLCLYSSLTIEYEEDYEDVTVNQMLVSKSQETDATEILNNLLKEYDKKLRPDIGVKPTVIDVDIFVNSIGPVSSINMEYQIDIIFAQTWTDSRLRYNSTMKKLTLNSNMVGLIWLPDTIFRNSKNADSHWITMPNQLLRIWNDGKILYTLRLTINAECQLQLHNFPMDEHSCPLIFSSYGYPRDEMIYKWRRNSVEAADQKSWRLYQFDFMGLRNTTDIIKTTAGDYVVMTVYFDLSRRMGYFTIQTYIPCILTVVLSWVSFWIKKDATPARTALGITTVLTMTTLSSVARTSLPRVSYVTAMDLFVTVCFLFVFAALMEYATLNYYSYSARRPSCMQPKRSNYSVLDVRPPHTVIALNNSMYWQDFEDACVYECLDGKDCQSFFCCFEECKGGAWRKGRVHIDLLELDAYSRVFFPTSFLLFNIVYWVGYLYL</sequence>
<keyword evidence="2" id="KW-1185">Reference proteome</keyword>
<organism evidence="1 2">
    <name type="scientific">Scortum barcoo</name>
    <name type="common">barcoo grunter</name>
    <dbReference type="NCBI Taxonomy" id="214431"/>
    <lineage>
        <taxon>Eukaryota</taxon>
        <taxon>Metazoa</taxon>
        <taxon>Chordata</taxon>
        <taxon>Craniata</taxon>
        <taxon>Vertebrata</taxon>
        <taxon>Euteleostomi</taxon>
        <taxon>Actinopterygii</taxon>
        <taxon>Neopterygii</taxon>
        <taxon>Teleostei</taxon>
        <taxon>Neoteleostei</taxon>
        <taxon>Acanthomorphata</taxon>
        <taxon>Eupercaria</taxon>
        <taxon>Centrarchiformes</taxon>
        <taxon>Terapontoidei</taxon>
        <taxon>Terapontidae</taxon>
        <taxon>Scortum</taxon>
    </lineage>
</organism>
<gene>
    <name evidence="1" type="ORF">L3Q82_026014</name>
</gene>
<accession>A0ACB8WLW2</accession>
<dbReference type="EMBL" id="CM041538">
    <property type="protein sequence ID" value="KAI3369050.1"/>
    <property type="molecule type" value="Genomic_DNA"/>
</dbReference>